<dbReference type="PANTHER" id="PTHR23404">
    <property type="entry name" value="MOLYBDOPTERIN SYNTHASE RELATED"/>
    <property type="match status" value="1"/>
</dbReference>
<dbReference type="InterPro" id="IPR036563">
    <property type="entry name" value="MoaE_sf"/>
</dbReference>
<protein>
    <submittedName>
        <fullName evidence="1">Molybdenum cofactor biosynthesis protein MoaE</fullName>
    </submittedName>
</protein>
<evidence type="ECO:0000313" key="2">
    <source>
        <dbReference type="Proteomes" id="UP000561011"/>
    </source>
</evidence>
<keyword evidence="2" id="KW-1185">Reference proteome</keyword>
<dbReference type="EMBL" id="JACBYE010000042">
    <property type="protein sequence ID" value="NYS94758.1"/>
    <property type="molecule type" value="Genomic_DNA"/>
</dbReference>
<dbReference type="SUPFAM" id="SSF54690">
    <property type="entry name" value="Molybdopterin synthase subunit MoaE"/>
    <property type="match status" value="1"/>
</dbReference>
<accession>A0A853F123</accession>
<dbReference type="AlphaFoldDB" id="A0A853F123"/>
<proteinExistence type="predicted"/>
<dbReference type="GO" id="GO:0006777">
    <property type="term" value="P:Mo-molybdopterin cofactor biosynthetic process"/>
    <property type="evidence" value="ECO:0007669"/>
    <property type="project" value="InterPro"/>
</dbReference>
<dbReference type="Gene3D" id="3.90.1170.40">
    <property type="entry name" value="Molybdopterin biosynthesis MoaE subunit"/>
    <property type="match status" value="1"/>
</dbReference>
<dbReference type="Proteomes" id="UP000561011">
    <property type="component" value="Unassembled WGS sequence"/>
</dbReference>
<sequence>MRRAAEVVPASVVVLAAVTDQPIDVATHEQAVAARWAGATAIFAGVVRDHDGGRAVVRLTYEAHPDAGQVVARIAGQVADLFPGTVIAVSHRVGALEVTDVALVAAVASAHRGQAFAACAELVERVKASLPVWKHQFLADGSDEWVGAL</sequence>
<name>A0A853F123_9MICO</name>
<dbReference type="RefSeq" id="WP_179914060.1">
    <property type="nucleotide sequence ID" value="NZ_JACBYE010000042.1"/>
</dbReference>
<dbReference type="InterPro" id="IPR003448">
    <property type="entry name" value="Mopterin_biosynth_MoaE"/>
</dbReference>
<organism evidence="1 2">
    <name type="scientific">Sanguibacter inulinus</name>
    <dbReference type="NCBI Taxonomy" id="60922"/>
    <lineage>
        <taxon>Bacteria</taxon>
        <taxon>Bacillati</taxon>
        <taxon>Actinomycetota</taxon>
        <taxon>Actinomycetes</taxon>
        <taxon>Micrococcales</taxon>
        <taxon>Sanguibacteraceae</taxon>
        <taxon>Sanguibacter</taxon>
    </lineage>
</organism>
<dbReference type="Pfam" id="PF02391">
    <property type="entry name" value="MoaE"/>
    <property type="match status" value="1"/>
</dbReference>
<gene>
    <name evidence="1" type="ORF">HZZ10_14660</name>
</gene>
<reference evidence="1 2" key="1">
    <citation type="submission" date="2020-07" db="EMBL/GenBank/DDBJ databases">
        <title>MOT database genomes.</title>
        <authorList>
            <person name="Joseph S."/>
            <person name="Aduse-Opoku J."/>
            <person name="Hashim A."/>
            <person name="Wade W."/>
            <person name="Curtis M."/>
        </authorList>
    </citation>
    <scope>NUCLEOTIDE SEQUENCE [LARGE SCALE GENOMIC DNA]</scope>
    <source>
        <strain evidence="1 2">DSM 100099</strain>
    </source>
</reference>
<evidence type="ECO:0000313" key="1">
    <source>
        <dbReference type="EMBL" id="NYS94758.1"/>
    </source>
</evidence>
<comment type="caution">
    <text evidence="1">The sequence shown here is derived from an EMBL/GenBank/DDBJ whole genome shotgun (WGS) entry which is preliminary data.</text>
</comment>
<dbReference type="CDD" id="cd00756">
    <property type="entry name" value="MoaE"/>
    <property type="match status" value="1"/>
</dbReference>